<dbReference type="InterPro" id="IPR058407">
    <property type="entry name" value="DUF8094"/>
</dbReference>
<dbReference type="Pfam" id="PF26366">
    <property type="entry name" value="DUF8094"/>
    <property type="match status" value="1"/>
</dbReference>
<dbReference type="Proteomes" id="UP001164390">
    <property type="component" value="Chromosome"/>
</dbReference>
<proteinExistence type="predicted"/>
<evidence type="ECO:0000259" key="2">
    <source>
        <dbReference type="Pfam" id="PF26366"/>
    </source>
</evidence>
<reference evidence="3" key="1">
    <citation type="submission" date="2022-01" db="EMBL/GenBank/DDBJ databases">
        <title>Nocardioidaceae gen. sp. A5X3R13.</title>
        <authorList>
            <person name="Lopez Marin M.A."/>
            <person name="Uhlik O."/>
        </authorList>
    </citation>
    <scope>NUCLEOTIDE SEQUENCE</scope>
    <source>
        <strain evidence="3">A5X3R13</strain>
    </source>
</reference>
<keyword evidence="1" id="KW-0732">Signal</keyword>
<gene>
    <name evidence="3" type="ORF">L0C25_02190</name>
</gene>
<keyword evidence="4" id="KW-1185">Reference proteome</keyword>
<accession>A0AA46TID5</accession>
<dbReference type="AlphaFoldDB" id="A0AA46TID5"/>
<feature type="chain" id="PRO_5041470315" description="DUF8094 domain-containing protein" evidence="1">
    <location>
        <begin position="22"/>
        <end position="324"/>
    </location>
</feature>
<organism evidence="3 4">
    <name type="scientific">Solicola gregarius</name>
    <dbReference type="NCBI Taxonomy" id="2908642"/>
    <lineage>
        <taxon>Bacteria</taxon>
        <taxon>Bacillati</taxon>
        <taxon>Actinomycetota</taxon>
        <taxon>Actinomycetes</taxon>
        <taxon>Propionibacteriales</taxon>
        <taxon>Nocardioidaceae</taxon>
        <taxon>Solicola</taxon>
    </lineage>
</organism>
<sequence>MVRRRLVVLLAALLVPLVACGLPARKDPEPPAKVAASRSEAATIFDRYVDVRATAYELLDPGPLSTIEAGSVLQIDSGAISVHRLLGEQAPNDAVSSSDVTVLDVYSPRFGTYPLWFLAVVRDDDRGLTRVQVYERPAAAMQWALVASPETTSEEALPELGFDSHGALETLPPGDTSGLVASPTAVAATYATALEKPGSPEAGQIGTDGFVEEVRRVNGDLAGIKGITYDQTWTPQRVKYVVRTADGGALVFATLTRKEKYRIKDGAFVDWPDGSPQKAFLGGKLYARGELRYFHQVLLYVPKAGDGKPHAIGQYGGIVDGDGY</sequence>
<evidence type="ECO:0000256" key="1">
    <source>
        <dbReference type="SAM" id="SignalP"/>
    </source>
</evidence>
<protein>
    <recommendedName>
        <fullName evidence="2">DUF8094 domain-containing protein</fullName>
    </recommendedName>
</protein>
<evidence type="ECO:0000313" key="3">
    <source>
        <dbReference type="EMBL" id="UYM05904.1"/>
    </source>
</evidence>
<dbReference type="RefSeq" id="WP_271634746.1">
    <property type="nucleotide sequence ID" value="NZ_CP094970.1"/>
</dbReference>
<dbReference type="KEGG" id="sgrg:L0C25_02190"/>
<name>A0AA46TID5_9ACTN</name>
<feature type="domain" description="DUF8094" evidence="2">
    <location>
        <begin position="35"/>
        <end position="320"/>
    </location>
</feature>
<feature type="signal peptide" evidence="1">
    <location>
        <begin position="1"/>
        <end position="21"/>
    </location>
</feature>
<evidence type="ECO:0000313" key="4">
    <source>
        <dbReference type="Proteomes" id="UP001164390"/>
    </source>
</evidence>
<dbReference type="EMBL" id="CP094970">
    <property type="protein sequence ID" value="UYM05904.1"/>
    <property type="molecule type" value="Genomic_DNA"/>
</dbReference>